<keyword evidence="4 13" id="KW-0479">Metal-binding</keyword>
<evidence type="ECO:0000256" key="9">
    <source>
        <dbReference type="ARBA" id="ARBA00023125"/>
    </source>
</evidence>
<keyword evidence="11 13" id="KW-0234">DNA repair</keyword>
<feature type="active site" evidence="13">
    <location>
        <position position="67"/>
    </location>
</feature>
<dbReference type="AlphaFoldDB" id="A0A6J4IM29"/>
<evidence type="ECO:0000256" key="1">
    <source>
        <dbReference type="ARBA" id="ARBA00009518"/>
    </source>
</evidence>
<dbReference type="GO" id="GO:0008821">
    <property type="term" value="F:crossover junction DNA endonuclease activity"/>
    <property type="evidence" value="ECO:0007669"/>
    <property type="project" value="UniProtKB-UniRule"/>
</dbReference>
<keyword evidence="2 13" id="KW-0963">Cytoplasm</keyword>
<gene>
    <name evidence="13" type="primary">ruvC</name>
    <name evidence="15" type="ORF">AVDCRST_MAG42-2388</name>
</gene>
<comment type="similarity">
    <text evidence="1 13">Belongs to the RuvC family.</text>
</comment>
<dbReference type="GO" id="GO:0005737">
    <property type="term" value="C:cytoplasm"/>
    <property type="evidence" value="ECO:0007669"/>
    <property type="project" value="UniProtKB-SubCell"/>
</dbReference>
<keyword evidence="9 13" id="KW-0238">DNA-binding</keyword>
<comment type="catalytic activity">
    <reaction evidence="12 13">
        <text>Endonucleolytic cleavage at a junction such as a reciprocal single-stranded crossover between two homologous DNA duplexes (Holliday junction).</text>
        <dbReference type="EC" id="3.1.21.10"/>
    </reaction>
</comment>
<comment type="subcellular location">
    <subcellularLocation>
        <location evidence="13">Cytoplasm</location>
    </subcellularLocation>
</comment>
<feature type="active site" evidence="13">
    <location>
        <position position="139"/>
    </location>
</feature>
<proteinExistence type="inferred from homology"/>
<dbReference type="InterPro" id="IPR012337">
    <property type="entry name" value="RNaseH-like_sf"/>
</dbReference>
<accession>A0A6J4IM29</accession>
<comment type="subunit">
    <text evidence="13">Homodimer which binds Holliday junction (HJ) DNA. The HJ becomes 2-fold symmetrical on binding to RuvC with unstacked arms; it has a different conformation from HJ DNA in complex with RuvA. In the full resolvosome a probable DNA-RuvA(4)-RuvB(12)-RuvC(2) complex forms which resolves the HJ.</text>
</comment>
<dbReference type="GO" id="GO:0006281">
    <property type="term" value="P:DNA repair"/>
    <property type="evidence" value="ECO:0007669"/>
    <property type="project" value="UniProtKB-UniRule"/>
</dbReference>
<evidence type="ECO:0000256" key="2">
    <source>
        <dbReference type="ARBA" id="ARBA00022490"/>
    </source>
</evidence>
<dbReference type="Gene3D" id="3.30.420.10">
    <property type="entry name" value="Ribonuclease H-like superfamily/Ribonuclease H"/>
    <property type="match status" value="1"/>
</dbReference>
<dbReference type="GO" id="GO:0003677">
    <property type="term" value="F:DNA binding"/>
    <property type="evidence" value="ECO:0007669"/>
    <property type="project" value="UniProtKB-KW"/>
</dbReference>
<evidence type="ECO:0000256" key="7">
    <source>
        <dbReference type="ARBA" id="ARBA00022801"/>
    </source>
</evidence>
<keyword evidence="7 13" id="KW-0378">Hydrolase</keyword>
<evidence type="ECO:0000256" key="5">
    <source>
        <dbReference type="ARBA" id="ARBA00022759"/>
    </source>
</evidence>
<dbReference type="NCBIfam" id="TIGR00228">
    <property type="entry name" value="ruvC"/>
    <property type="match status" value="1"/>
</dbReference>
<dbReference type="SUPFAM" id="SSF53098">
    <property type="entry name" value="Ribonuclease H-like"/>
    <property type="match status" value="1"/>
</dbReference>
<evidence type="ECO:0000256" key="14">
    <source>
        <dbReference type="NCBIfam" id="TIGR00228"/>
    </source>
</evidence>
<evidence type="ECO:0000256" key="8">
    <source>
        <dbReference type="ARBA" id="ARBA00022842"/>
    </source>
</evidence>
<feature type="binding site" evidence="13">
    <location>
        <position position="7"/>
    </location>
    <ligand>
        <name>Mg(2+)</name>
        <dbReference type="ChEBI" id="CHEBI:18420"/>
        <label>1</label>
    </ligand>
</feature>
<evidence type="ECO:0000256" key="3">
    <source>
        <dbReference type="ARBA" id="ARBA00022722"/>
    </source>
</evidence>
<evidence type="ECO:0000256" key="4">
    <source>
        <dbReference type="ARBA" id="ARBA00022723"/>
    </source>
</evidence>
<dbReference type="InterPro" id="IPR036397">
    <property type="entry name" value="RNaseH_sf"/>
</dbReference>
<keyword evidence="8 13" id="KW-0460">Magnesium</keyword>
<evidence type="ECO:0000256" key="12">
    <source>
        <dbReference type="ARBA" id="ARBA00029354"/>
    </source>
</evidence>
<dbReference type="GO" id="GO:0048476">
    <property type="term" value="C:Holliday junction resolvase complex"/>
    <property type="evidence" value="ECO:0007669"/>
    <property type="project" value="UniProtKB-UniRule"/>
</dbReference>
<dbReference type="CDD" id="cd16962">
    <property type="entry name" value="RuvC"/>
    <property type="match status" value="1"/>
</dbReference>
<feature type="active site" evidence="13">
    <location>
        <position position="7"/>
    </location>
</feature>
<evidence type="ECO:0000256" key="13">
    <source>
        <dbReference type="HAMAP-Rule" id="MF_00034"/>
    </source>
</evidence>
<dbReference type="EC" id="3.1.21.10" evidence="13 14"/>
<dbReference type="HAMAP" id="MF_00034">
    <property type="entry name" value="RuvC"/>
    <property type="match status" value="1"/>
</dbReference>
<dbReference type="InterPro" id="IPR002176">
    <property type="entry name" value="X-over_junc_endoDNase_RuvC"/>
</dbReference>
<dbReference type="EMBL" id="CADCTA010000085">
    <property type="protein sequence ID" value="CAA9254031.1"/>
    <property type="molecule type" value="Genomic_DNA"/>
</dbReference>
<sequence>MRVLAIDASLRCSGVAVVEAIGGKRRALYFGIIQNASALRPSACLVAIHERLADLIREHEPDSCALEAVIYVQSHKTAIALGAARGAAILAAAERGLPIFEYAPTRIKQATVGRGGADKSQVAFMVRAMLGLTETPQSDAADALAIGLTHLRAEEAVRAGMPAGTQI</sequence>
<evidence type="ECO:0000256" key="6">
    <source>
        <dbReference type="ARBA" id="ARBA00022763"/>
    </source>
</evidence>
<dbReference type="GO" id="GO:0006310">
    <property type="term" value="P:DNA recombination"/>
    <property type="evidence" value="ECO:0007669"/>
    <property type="project" value="UniProtKB-UniRule"/>
</dbReference>
<dbReference type="PANTHER" id="PTHR30194">
    <property type="entry name" value="CROSSOVER JUNCTION ENDODEOXYRIBONUCLEASE RUVC"/>
    <property type="match status" value="1"/>
</dbReference>
<feature type="binding site" evidence="13">
    <location>
        <position position="139"/>
    </location>
    <ligand>
        <name>Mg(2+)</name>
        <dbReference type="ChEBI" id="CHEBI:18420"/>
        <label>1</label>
    </ligand>
</feature>
<organism evidence="15">
    <name type="scientific">uncultured Chthoniobacterales bacterium</name>
    <dbReference type="NCBI Taxonomy" id="1836801"/>
    <lineage>
        <taxon>Bacteria</taxon>
        <taxon>Pseudomonadati</taxon>
        <taxon>Verrucomicrobiota</taxon>
        <taxon>Spartobacteria</taxon>
        <taxon>Chthoniobacterales</taxon>
        <taxon>environmental samples</taxon>
    </lineage>
</organism>
<evidence type="ECO:0000256" key="11">
    <source>
        <dbReference type="ARBA" id="ARBA00023204"/>
    </source>
</evidence>
<dbReference type="GO" id="GO:0000287">
    <property type="term" value="F:magnesium ion binding"/>
    <property type="evidence" value="ECO:0007669"/>
    <property type="project" value="UniProtKB-UniRule"/>
</dbReference>
<keyword evidence="10 13" id="KW-0233">DNA recombination</keyword>
<dbReference type="PANTHER" id="PTHR30194:SF3">
    <property type="entry name" value="CROSSOVER JUNCTION ENDODEOXYRIBONUCLEASE RUVC"/>
    <property type="match status" value="1"/>
</dbReference>
<keyword evidence="3 13" id="KW-0540">Nuclease</keyword>
<comment type="cofactor">
    <cofactor evidence="13">
        <name>Mg(2+)</name>
        <dbReference type="ChEBI" id="CHEBI:18420"/>
    </cofactor>
    <text evidence="13">Binds 2 Mg(2+) ion per subunit.</text>
</comment>
<keyword evidence="6 13" id="KW-0227">DNA damage</keyword>
<keyword evidence="5 13" id="KW-0255">Endonuclease</keyword>
<name>A0A6J4IM29_9BACT</name>
<reference evidence="15" key="1">
    <citation type="submission" date="2020-02" db="EMBL/GenBank/DDBJ databases">
        <authorList>
            <person name="Meier V. D."/>
        </authorList>
    </citation>
    <scope>NUCLEOTIDE SEQUENCE</scope>
    <source>
        <strain evidence="15">AVDCRST_MAG42</strain>
    </source>
</reference>
<feature type="binding site" evidence="13">
    <location>
        <position position="67"/>
    </location>
    <ligand>
        <name>Mg(2+)</name>
        <dbReference type="ChEBI" id="CHEBI:18420"/>
        <label>2</label>
    </ligand>
</feature>
<dbReference type="PRINTS" id="PR00696">
    <property type="entry name" value="RSOLVASERUVC"/>
</dbReference>
<evidence type="ECO:0000313" key="15">
    <source>
        <dbReference type="EMBL" id="CAA9254031.1"/>
    </source>
</evidence>
<evidence type="ECO:0000256" key="10">
    <source>
        <dbReference type="ARBA" id="ARBA00023172"/>
    </source>
</evidence>
<dbReference type="FunFam" id="3.30.420.10:FF:000002">
    <property type="entry name" value="Crossover junction endodeoxyribonuclease RuvC"/>
    <property type="match status" value="1"/>
</dbReference>
<protein>
    <recommendedName>
        <fullName evidence="13 14">Crossover junction endodeoxyribonuclease RuvC</fullName>
        <ecNumber evidence="13 14">3.1.21.10</ecNumber>
    </recommendedName>
    <alternativeName>
        <fullName evidence="13">Holliday junction nuclease RuvC</fullName>
    </alternativeName>
    <alternativeName>
        <fullName evidence="13">Holliday junction resolvase RuvC</fullName>
    </alternativeName>
</protein>
<comment type="function">
    <text evidence="13">The RuvA-RuvB-RuvC complex processes Holliday junction (HJ) DNA during genetic recombination and DNA repair. Endonuclease that resolves HJ intermediates. Cleaves cruciform DNA by making single-stranded nicks across the HJ at symmetrical positions within the homologous arms, yielding a 5'-phosphate and a 3'-hydroxyl group; requires a central core of homology in the junction. The consensus cleavage sequence is 5'-(A/T)TT(C/G)-3'. Cleavage occurs on the 3'-side of the TT dinucleotide at the point of strand exchange. HJ branch migration catalyzed by RuvA-RuvB allows RuvC to scan DNA until it finds its consensus sequence, where it cleaves and resolves the cruciform DNA.</text>
</comment>
<dbReference type="Pfam" id="PF02075">
    <property type="entry name" value="RuvC"/>
    <property type="match status" value="1"/>
</dbReference>